<evidence type="ECO:0000313" key="20">
    <source>
        <dbReference type="Proteomes" id="UP000247409"/>
    </source>
</evidence>
<dbReference type="InterPro" id="IPR019734">
    <property type="entry name" value="TPR_rpt"/>
</dbReference>
<dbReference type="EC" id="5.2.1.8" evidence="14"/>
<dbReference type="InterPro" id="IPR013105">
    <property type="entry name" value="TPR_2"/>
</dbReference>
<evidence type="ECO:0000256" key="9">
    <source>
        <dbReference type="ARBA" id="ARBA00022803"/>
    </source>
</evidence>
<dbReference type="AlphaFoldDB" id="A0A2V3IFD8"/>
<keyword evidence="13" id="KW-0539">Nucleus</keyword>
<feature type="domain" description="PPIase FKBP-type" evidence="18">
    <location>
        <begin position="37"/>
        <end position="130"/>
    </location>
</feature>
<keyword evidence="12" id="KW-0963">Cytoplasm</keyword>
<keyword evidence="14" id="KW-0697">Rotamase</keyword>
<keyword evidence="6" id="KW-0597">Phosphoprotein</keyword>
<dbReference type="InterPro" id="IPR001179">
    <property type="entry name" value="PPIase_FKBP_dom"/>
</dbReference>
<dbReference type="PANTHER" id="PTHR46512">
    <property type="entry name" value="PEPTIDYLPROLYL ISOMERASE"/>
    <property type="match status" value="1"/>
</dbReference>
<evidence type="ECO:0000256" key="16">
    <source>
        <dbReference type="SAM" id="Coils"/>
    </source>
</evidence>
<dbReference type="STRING" id="448386.A0A2V3IFD8"/>
<comment type="caution">
    <text evidence="19">The sequence shown here is derived from an EMBL/GenBank/DDBJ whole genome shotgun (WGS) entry which is preliminary data.</text>
</comment>
<dbReference type="InterPro" id="IPR046357">
    <property type="entry name" value="PPIase_dom_sf"/>
</dbReference>
<name>A0A2V3IFD8_9FLOR</name>
<comment type="subcellular location">
    <subcellularLocation>
        <location evidence="3">Cytoplasm</location>
        <location evidence="3">Cytoskeleton</location>
    </subcellularLocation>
    <subcellularLocation>
        <location evidence="4">Cytoplasm</location>
        <location evidence="4">Cytosol</location>
    </subcellularLocation>
    <subcellularLocation>
        <location evidence="2">Mitochondrion</location>
    </subcellularLocation>
    <subcellularLocation>
        <location evidence="1">Nucleus</location>
    </subcellularLocation>
</comment>
<feature type="region of interest" description="Disordered" evidence="17">
    <location>
        <begin position="189"/>
        <end position="393"/>
    </location>
</feature>
<dbReference type="Pfam" id="PF07719">
    <property type="entry name" value="TPR_2"/>
    <property type="match status" value="1"/>
</dbReference>
<feature type="compositionally biased region" description="Polar residues" evidence="17">
    <location>
        <begin position="210"/>
        <end position="220"/>
    </location>
</feature>
<keyword evidence="9 15" id="KW-0802">TPR repeat</keyword>
<feature type="compositionally biased region" description="Basic and acidic residues" evidence="17">
    <location>
        <begin position="193"/>
        <end position="209"/>
    </location>
</feature>
<evidence type="ECO:0000256" key="1">
    <source>
        <dbReference type="ARBA" id="ARBA00004123"/>
    </source>
</evidence>
<dbReference type="Gene3D" id="1.25.40.10">
    <property type="entry name" value="Tetratricopeptide repeat domain"/>
    <property type="match status" value="2"/>
</dbReference>
<keyword evidence="11" id="KW-0496">Mitochondrion</keyword>
<dbReference type="InterPro" id="IPR050754">
    <property type="entry name" value="FKBP4/5/8-like"/>
</dbReference>
<dbReference type="InterPro" id="IPR011990">
    <property type="entry name" value="TPR-like_helical_dom_sf"/>
</dbReference>
<dbReference type="SUPFAM" id="SSF54534">
    <property type="entry name" value="FKBP-like"/>
    <property type="match status" value="1"/>
</dbReference>
<evidence type="ECO:0000256" key="3">
    <source>
        <dbReference type="ARBA" id="ARBA00004245"/>
    </source>
</evidence>
<feature type="repeat" description="TPR" evidence="15">
    <location>
        <begin position="434"/>
        <end position="467"/>
    </location>
</feature>
<dbReference type="PROSITE" id="PS50005">
    <property type="entry name" value="TPR"/>
    <property type="match status" value="2"/>
</dbReference>
<evidence type="ECO:0000256" key="12">
    <source>
        <dbReference type="ARBA" id="ARBA00023212"/>
    </source>
</evidence>
<dbReference type="Pfam" id="PF00254">
    <property type="entry name" value="FKBP_C"/>
    <property type="match status" value="1"/>
</dbReference>
<dbReference type="GO" id="GO:0005829">
    <property type="term" value="C:cytosol"/>
    <property type="evidence" value="ECO:0007669"/>
    <property type="project" value="UniProtKB-SubCell"/>
</dbReference>
<evidence type="ECO:0000256" key="14">
    <source>
        <dbReference type="PROSITE-ProRule" id="PRU00277"/>
    </source>
</evidence>
<dbReference type="EMBL" id="NBIV01000259">
    <property type="protein sequence ID" value="PXF40806.1"/>
    <property type="molecule type" value="Genomic_DNA"/>
</dbReference>
<comment type="catalytic activity">
    <reaction evidence="14">
        <text>[protein]-peptidylproline (omega=180) = [protein]-peptidylproline (omega=0)</text>
        <dbReference type="Rhea" id="RHEA:16237"/>
        <dbReference type="Rhea" id="RHEA-COMP:10747"/>
        <dbReference type="Rhea" id="RHEA-COMP:10748"/>
        <dbReference type="ChEBI" id="CHEBI:83833"/>
        <dbReference type="ChEBI" id="CHEBI:83834"/>
        <dbReference type="EC" id="5.2.1.8"/>
    </reaction>
</comment>
<evidence type="ECO:0000256" key="4">
    <source>
        <dbReference type="ARBA" id="ARBA00004514"/>
    </source>
</evidence>
<organism evidence="19 20">
    <name type="scientific">Gracilariopsis chorda</name>
    <dbReference type="NCBI Taxonomy" id="448386"/>
    <lineage>
        <taxon>Eukaryota</taxon>
        <taxon>Rhodophyta</taxon>
        <taxon>Florideophyceae</taxon>
        <taxon>Rhodymeniophycidae</taxon>
        <taxon>Gracilariales</taxon>
        <taxon>Gracilariaceae</taxon>
        <taxon>Gracilariopsis</taxon>
    </lineage>
</organism>
<dbReference type="SMART" id="SM00028">
    <property type="entry name" value="TPR"/>
    <property type="match status" value="3"/>
</dbReference>
<keyword evidence="16" id="KW-0175">Coiled coil</keyword>
<evidence type="ECO:0000256" key="6">
    <source>
        <dbReference type="ARBA" id="ARBA00022553"/>
    </source>
</evidence>
<dbReference type="GO" id="GO:0005634">
    <property type="term" value="C:nucleus"/>
    <property type="evidence" value="ECO:0007669"/>
    <property type="project" value="UniProtKB-SubCell"/>
</dbReference>
<sequence>MVRSKWGLFDGVLALTTDNKLLKIILVEGDGPKAGRGAKVAIKYSLRLSEELDTEPFDSSSRRPDGVLEFTLGRRKVIPALEIAAQNMKLGEKCRVKAAANYAFGSKGLKRKGVPPDATVYLEVEMIRFEGGEKKKPFSEMTPSERFEMAKNCKEQGNSLFKELKYDRAMTQYSQCIQYLANVFLKSNSSRESPSESDRKPQENTEKSKQANGDNQLQSVQEATTEEQHPQPEQEEGFEEAQIRDDEHQTQNGISASNTQQGVASDETQPDTQHQSASQSANVDEEITTLDISTATTEKISDEPPPGPQAASSNNDGEEGAEAGKVSDTTNEANGEPKTEGGQAKVDHGSEQKGIRAGGGEESGKQEGDGSVPSKVEDTSSVDEEPESGPTKAEVASLHVTTLNNLSLCLLKLEQYKRAVESASLALNVEPSNSKALYYRGRALIALGEWNRAREDLVAALKLQPNNMGIRMEIQKLDRKRKQFEEKEKKQAAAMFA</sequence>
<evidence type="ECO:0000259" key="18">
    <source>
        <dbReference type="PROSITE" id="PS50059"/>
    </source>
</evidence>
<dbReference type="PROSITE" id="PS50059">
    <property type="entry name" value="FKBP_PPIASE"/>
    <property type="match status" value="1"/>
</dbReference>
<dbReference type="Proteomes" id="UP000247409">
    <property type="component" value="Unassembled WGS sequence"/>
</dbReference>
<keyword evidence="7" id="KW-0493">Microtubule</keyword>
<evidence type="ECO:0000313" key="19">
    <source>
        <dbReference type="EMBL" id="PXF40806.1"/>
    </source>
</evidence>
<evidence type="ECO:0000256" key="17">
    <source>
        <dbReference type="SAM" id="MobiDB-lite"/>
    </source>
</evidence>
<dbReference type="OrthoDB" id="5344at2759"/>
<evidence type="ECO:0000256" key="15">
    <source>
        <dbReference type="PROSITE-ProRule" id="PRU00339"/>
    </source>
</evidence>
<keyword evidence="8" id="KW-0677">Repeat</keyword>
<feature type="compositionally biased region" description="Basic and acidic residues" evidence="17">
    <location>
        <begin position="335"/>
        <end position="354"/>
    </location>
</feature>
<evidence type="ECO:0000256" key="2">
    <source>
        <dbReference type="ARBA" id="ARBA00004173"/>
    </source>
</evidence>
<proteinExistence type="predicted"/>
<evidence type="ECO:0000256" key="7">
    <source>
        <dbReference type="ARBA" id="ARBA00022701"/>
    </source>
</evidence>
<dbReference type="Gene3D" id="3.10.50.40">
    <property type="match status" value="1"/>
</dbReference>
<keyword evidence="20" id="KW-1185">Reference proteome</keyword>
<dbReference type="GO" id="GO:0005874">
    <property type="term" value="C:microtubule"/>
    <property type="evidence" value="ECO:0007669"/>
    <property type="project" value="UniProtKB-KW"/>
</dbReference>
<dbReference type="GO" id="GO:0005739">
    <property type="term" value="C:mitochondrion"/>
    <property type="evidence" value="ECO:0007669"/>
    <property type="project" value="UniProtKB-SubCell"/>
</dbReference>
<dbReference type="GO" id="GO:0003755">
    <property type="term" value="F:peptidyl-prolyl cis-trans isomerase activity"/>
    <property type="evidence" value="ECO:0007669"/>
    <property type="project" value="UniProtKB-KW"/>
</dbReference>
<reference evidence="19 20" key="1">
    <citation type="journal article" date="2018" name="Mol. Biol. Evol.">
        <title>Analysis of the draft genome of the red seaweed Gracilariopsis chorda provides insights into genome size evolution in Rhodophyta.</title>
        <authorList>
            <person name="Lee J."/>
            <person name="Yang E.C."/>
            <person name="Graf L."/>
            <person name="Yang J.H."/>
            <person name="Qiu H."/>
            <person name="Zel Zion U."/>
            <person name="Chan C.X."/>
            <person name="Stephens T.G."/>
            <person name="Weber A.P.M."/>
            <person name="Boo G.H."/>
            <person name="Boo S.M."/>
            <person name="Kim K.M."/>
            <person name="Shin Y."/>
            <person name="Jung M."/>
            <person name="Lee S.J."/>
            <person name="Yim H.S."/>
            <person name="Lee J.H."/>
            <person name="Bhattacharya D."/>
            <person name="Yoon H.S."/>
        </authorList>
    </citation>
    <scope>NUCLEOTIDE SEQUENCE [LARGE SCALE GENOMIC DNA]</scope>
    <source>
        <strain evidence="19 20">SKKU-2015</strain>
        <tissue evidence="19">Whole body</tissue>
    </source>
</reference>
<protein>
    <recommendedName>
        <fullName evidence="14">peptidylprolyl isomerase</fullName>
        <ecNumber evidence="14">5.2.1.8</ecNumber>
    </recommendedName>
</protein>
<feature type="repeat" description="TPR" evidence="15">
    <location>
        <begin position="400"/>
        <end position="433"/>
    </location>
</feature>
<evidence type="ECO:0000256" key="8">
    <source>
        <dbReference type="ARBA" id="ARBA00022737"/>
    </source>
</evidence>
<dbReference type="SUPFAM" id="SSF48452">
    <property type="entry name" value="TPR-like"/>
    <property type="match status" value="1"/>
</dbReference>
<evidence type="ECO:0000256" key="13">
    <source>
        <dbReference type="ARBA" id="ARBA00023242"/>
    </source>
</evidence>
<feature type="coiled-coil region" evidence="16">
    <location>
        <begin position="467"/>
        <end position="494"/>
    </location>
</feature>
<evidence type="ECO:0000256" key="11">
    <source>
        <dbReference type="ARBA" id="ARBA00023128"/>
    </source>
</evidence>
<evidence type="ECO:0000256" key="10">
    <source>
        <dbReference type="ARBA" id="ARBA00022990"/>
    </source>
</evidence>
<feature type="compositionally biased region" description="Polar residues" evidence="17">
    <location>
        <begin position="250"/>
        <end position="282"/>
    </location>
</feature>
<keyword evidence="14 19" id="KW-0413">Isomerase</keyword>
<accession>A0A2V3IFD8</accession>
<gene>
    <name evidence="19" type="ORF">BWQ96_09464</name>
</gene>
<evidence type="ECO:0000256" key="5">
    <source>
        <dbReference type="ARBA" id="ARBA00022481"/>
    </source>
</evidence>
<keyword evidence="5" id="KW-0488">Methylation</keyword>
<keyword evidence="12" id="KW-0206">Cytoskeleton</keyword>
<keyword evidence="10" id="KW-0007">Acetylation</keyword>